<sequence length="32" mass="3715">MSLASFVLFAFIIYTDIAIKIYIFAIMFYSSD</sequence>
<keyword evidence="1" id="KW-0812">Transmembrane</keyword>
<gene>
    <name evidence="2" type="ORF">VISI1226_01710</name>
</gene>
<accession>E8M5K8</accession>
<keyword evidence="1" id="KW-0472">Membrane</keyword>
<evidence type="ECO:0000313" key="2">
    <source>
        <dbReference type="EMBL" id="EGA70801.1"/>
    </source>
</evidence>
<dbReference type="AlphaFoldDB" id="E8M5K8"/>
<keyword evidence="1" id="KW-1133">Transmembrane helix</keyword>
<feature type="transmembrane region" description="Helical" evidence="1">
    <location>
        <begin position="6"/>
        <end position="29"/>
    </location>
</feature>
<name>E8M5K8_PHOS4</name>
<evidence type="ECO:0000313" key="3">
    <source>
        <dbReference type="Proteomes" id="UP000006228"/>
    </source>
</evidence>
<dbReference type="Proteomes" id="UP000006228">
    <property type="component" value="Unassembled WGS sequence"/>
</dbReference>
<proteinExistence type="predicted"/>
<protein>
    <submittedName>
        <fullName evidence="2">Uncharacterized protein</fullName>
    </submittedName>
</protein>
<evidence type="ECO:0000256" key="1">
    <source>
        <dbReference type="SAM" id="Phobius"/>
    </source>
</evidence>
<dbReference type="EMBL" id="AEVT01000056">
    <property type="protein sequence ID" value="EGA70801.1"/>
    <property type="molecule type" value="Genomic_DNA"/>
</dbReference>
<comment type="caution">
    <text evidence="2">The sequence shown here is derived from an EMBL/GenBank/DDBJ whole genome shotgun (WGS) entry which is preliminary data.</text>
</comment>
<organism evidence="2 3">
    <name type="scientific">Vibrio sinaloensis DSM 21326</name>
    <dbReference type="NCBI Taxonomy" id="945550"/>
    <lineage>
        <taxon>Bacteria</taxon>
        <taxon>Pseudomonadati</taxon>
        <taxon>Pseudomonadota</taxon>
        <taxon>Gammaproteobacteria</taxon>
        <taxon>Vibrionales</taxon>
        <taxon>Vibrionaceae</taxon>
        <taxon>Vibrio</taxon>
        <taxon>Vibrio oreintalis group</taxon>
    </lineage>
</organism>
<reference evidence="2 3" key="1">
    <citation type="journal article" date="2012" name="Int. J. Syst. Evol. Microbiol.">
        <title>Vibrio caribbeanicus sp. nov., isolated from the marine sponge Scleritoderma cyanea.</title>
        <authorList>
            <person name="Hoffmann M."/>
            <person name="Monday S.R."/>
            <person name="Allard M.W."/>
            <person name="Strain E.A."/>
            <person name="Whittaker P."/>
            <person name="Naum M."/>
            <person name="McCarthy P.J."/>
            <person name="Lopez J.V."/>
            <person name="Fischer M."/>
            <person name="Brown E.W."/>
        </authorList>
    </citation>
    <scope>NUCLEOTIDE SEQUENCE [LARGE SCALE GENOMIC DNA]</scope>
    <source>
        <strain evidence="3">DSMZ 21326</strain>
    </source>
</reference>